<reference evidence="11" key="1">
    <citation type="journal article" date="2021" name="Front. Microbiol.">
        <title>Comprehensive Comparative Genomics and Phenotyping of Methylobacterium Species.</title>
        <authorList>
            <person name="Alessa O."/>
            <person name="Ogura Y."/>
            <person name="Fujitani Y."/>
            <person name="Takami H."/>
            <person name="Hayashi T."/>
            <person name="Sahin N."/>
            <person name="Tani A."/>
        </authorList>
    </citation>
    <scope>NUCLEOTIDE SEQUENCE</scope>
    <source>
        <strain evidence="11">DSM 14458</strain>
    </source>
</reference>
<evidence type="ECO:0000256" key="1">
    <source>
        <dbReference type="ARBA" id="ARBA00010641"/>
    </source>
</evidence>
<evidence type="ECO:0000256" key="4">
    <source>
        <dbReference type="ARBA" id="ARBA00023125"/>
    </source>
</evidence>
<evidence type="ECO:0000313" key="11">
    <source>
        <dbReference type="EMBL" id="GJE78657.1"/>
    </source>
</evidence>
<sequence length="236" mass="25493">MNTDDSHPVQPCRTVRPAVPAGRKGDLSAQARQHLGNELRALYGSLVTDSQPQRLLDLLAQLDTALTARQKADAVAFRQGLTEALPALRGFAISLTVNASQADDLVQETLLKAWANQHRFLPGTNLTAWLMTIARNAFYTERRRRKREVEDADGTAAGQLIELPAQEHGMELQKVLQAMAVLPAVQREALILVGAGGMTYEAAAELIGCQIGTVKSRVSRARSALAGMLAHDQPAA</sequence>
<dbReference type="InterPro" id="IPR007627">
    <property type="entry name" value="RNA_pol_sigma70_r2"/>
</dbReference>
<protein>
    <recommendedName>
        <fullName evidence="6">RNA polymerase sigma factor</fullName>
    </recommendedName>
</protein>
<evidence type="ECO:0000256" key="3">
    <source>
        <dbReference type="ARBA" id="ARBA00023082"/>
    </source>
</evidence>
<comment type="caution">
    <text evidence="11">The sequence shown here is derived from an EMBL/GenBank/DDBJ whole genome shotgun (WGS) entry which is preliminary data.</text>
</comment>
<keyword evidence="4 6" id="KW-0238">DNA-binding</keyword>
<evidence type="ECO:0000256" key="6">
    <source>
        <dbReference type="RuleBase" id="RU000716"/>
    </source>
</evidence>
<comment type="similarity">
    <text evidence="1 6">Belongs to the sigma-70 factor family. ECF subfamily.</text>
</comment>
<feature type="domain" description="RNA polymerase sigma factor 70 region 4 type 2" evidence="9">
    <location>
        <begin position="173"/>
        <end position="225"/>
    </location>
</feature>
<dbReference type="InterPro" id="IPR000838">
    <property type="entry name" value="RNA_pol_sigma70_ECF_CS"/>
</dbReference>
<dbReference type="SUPFAM" id="SSF88946">
    <property type="entry name" value="Sigma2 domain of RNA polymerase sigma factors"/>
    <property type="match status" value="1"/>
</dbReference>
<dbReference type="Pfam" id="PF18557">
    <property type="entry name" value="NepR"/>
    <property type="match status" value="1"/>
</dbReference>
<dbReference type="Gene3D" id="1.10.10.10">
    <property type="entry name" value="Winged helix-like DNA-binding domain superfamily/Winged helix DNA-binding domain"/>
    <property type="match status" value="1"/>
</dbReference>
<dbReference type="InterPro" id="IPR041649">
    <property type="entry name" value="NepR"/>
</dbReference>
<organism evidence="11 12">
    <name type="scientific">Methylorubrum suomiense</name>
    <dbReference type="NCBI Taxonomy" id="144191"/>
    <lineage>
        <taxon>Bacteria</taxon>
        <taxon>Pseudomonadati</taxon>
        <taxon>Pseudomonadota</taxon>
        <taxon>Alphaproteobacteria</taxon>
        <taxon>Hyphomicrobiales</taxon>
        <taxon>Methylobacteriaceae</taxon>
        <taxon>Methylorubrum</taxon>
    </lineage>
</organism>
<reference evidence="11" key="2">
    <citation type="submission" date="2021-08" db="EMBL/GenBank/DDBJ databases">
        <authorList>
            <person name="Tani A."/>
            <person name="Ola A."/>
            <person name="Ogura Y."/>
            <person name="Katsura K."/>
            <person name="Hayashi T."/>
        </authorList>
    </citation>
    <scope>NUCLEOTIDE SEQUENCE</scope>
    <source>
        <strain evidence="11">DSM 14458</strain>
    </source>
</reference>
<keyword evidence="12" id="KW-1185">Reference proteome</keyword>
<dbReference type="PROSITE" id="PS01063">
    <property type="entry name" value="SIGMA70_ECF"/>
    <property type="match status" value="1"/>
</dbReference>
<dbReference type="NCBIfam" id="TIGR02937">
    <property type="entry name" value="sigma70-ECF"/>
    <property type="match status" value="1"/>
</dbReference>
<feature type="domain" description="Anti-sigma factor NepR" evidence="10">
    <location>
        <begin position="32"/>
        <end position="64"/>
    </location>
</feature>
<accession>A0ABQ4V2L3</accession>
<dbReference type="Proteomes" id="UP001055093">
    <property type="component" value="Unassembled WGS sequence"/>
</dbReference>
<dbReference type="PANTHER" id="PTHR43133">
    <property type="entry name" value="RNA POLYMERASE ECF-TYPE SIGMA FACTO"/>
    <property type="match status" value="1"/>
</dbReference>
<keyword evidence="2 6" id="KW-0805">Transcription regulation</keyword>
<dbReference type="EMBL" id="BPRE01000037">
    <property type="protein sequence ID" value="GJE78657.1"/>
    <property type="molecule type" value="Genomic_DNA"/>
</dbReference>
<dbReference type="SUPFAM" id="SSF88659">
    <property type="entry name" value="Sigma3 and sigma4 domains of RNA polymerase sigma factors"/>
    <property type="match status" value="1"/>
</dbReference>
<dbReference type="InterPro" id="IPR013249">
    <property type="entry name" value="RNA_pol_sigma70_r4_t2"/>
</dbReference>
<proteinExistence type="inferred from homology"/>
<keyword evidence="5 6" id="KW-0804">Transcription</keyword>
<evidence type="ECO:0000256" key="5">
    <source>
        <dbReference type="ARBA" id="ARBA00023163"/>
    </source>
</evidence>
<dbReference type="InterPro" id="IPR014284">
    <property type="entry name" value="RNA_pol_sigma-70_dom"/>
</dbReference>
<gene>
    <name evidence="11" type="ORF">BGCPKDLD_5279</name>
</gene>
<dbReference type="InterPro" id="IPR013325">
    <property type="entry name" value="RNA_pol_sigma_r2"/>
</dbReference>
<dbReference type="Pfam" id="PF04542">
    <property type="entry name" value="Sigma70_r2"/>
    <property type="match status" value="1"/>
</dbReference>
<feature type="domain" description="RNA polymerase sigma-70 region 2" evidence="8">
    <location>
        <begin position="84"/>
        <end position="147"/>
    </location>
</feature>
<evidence type="ECO:0000256" key="2">
    <source>
        <dbReference type="ARBA" id="ARBA00023015"/>
    </source>
</evidence>
<evidence type="ECO:0000259" key="8">
    <source>
        <dbReference type="Pfam" id="PF04542"/>
    </source>
</evidence>
<feature type="region of interest" description="Disordered" evidence="7">
    <location>
        <begin position="1"/>
        <end position="24"/>
    </location>
</feature>
<evidence type="ECO:0000313" key="12">
    <source>
        <dbReference type="Proteomes" id="UP001055093"/>
    </source>
</evidence>
<dbReference type="RefSeq" id="WP_137830850.1">
    <property type="nucleotide sequence ID" value="NZ_BPRE01000037.1"/>
</dbReference>
<name>A0ABQ4V2L3_9HYPH</name>
<dbReference type="Pfam" id="PF08281">
    <property type="entry name" value="Sigma70_r4_2"/>
    <property type="match status" value="1"/>
</dbReference>
<dbReference type="Gene3D" id="1.10.1740.10">
    <property type="match status" value="1"/>
</dbReference>
<dbReference type="InterPro" id="IPR036388">
    <property type="entry name" value="WH-like_DNA-bd_sf"/>
</dbReference>
<dbReference type="InterPro" id="IPR013324">
    <property type="entry name" value="RNA_pol_sigma_r3/r4-like"/>
</dbReference>
<evidence type="ECO:0000259" key="10">
    <source>
        <dbReference type="Pfam" id="PF18557"/>
    </source>
</evidence>
<dbReference type="PANTHER" id="PTHR43133:SF25">
    <property type="entry name" value="RNA POLYMERASE SIGMA FACTOR RFAY-RELATED"/>
    <property type="match status" value="1"/>
</dbReference>
<dbReference type="InterPro" id="IPR039425">
    <property type="entry name" value="RNA_pol_sigma-70-like"/>
</dbReference>
<keyword evidence="3 6" id="KW-0731">Sigma factor</keyword>
<dbReference type="CDD" id="cd06171">
    <property type="entry name" value="Sigma70_r4"/>
    <property type="match status" value="1"/>
</dbReference>
<evidence type="ECO:0000256" key="7">
    <source>
        <dbReference type="SAM" id="MobiDB-lite"/>
    </source>
</evidence>
<evidence type="ECO:0000259" key="9">
    <source>
        <dbReference type="Pfam" id="PF08281"/>
    </source>
</evidence>